<dbReference type="AlphaFoldDB" id="A0A6B0UUJ7"/>
<feature type="chain" id="PRO_5025451393" evidence="1">
    <location>
        <begin position="18"/>
        <end position="145"/>
    </location>
</feature>
<accession>A0A6B0UUJ7</accession>
<reference evidence="2" key="1">
    <citation type="submission" date="2019-12" db="EMBL/GenBank/DDBJ databases">
        <title>An insight into the sialome of adult female Ixodes ricinus ticks feeding for 6 days.</title>
        <authorList>
            <person name="Perner J."/>
            <person name="Ribeiro J.M.C."/>
        </authorList>
    </citation>
    <scope>NUCLEOTIDE SEQUENCE</scope>
    <source>
        <strain evidence="2">Semi-engorged</strain>
        <tissue evidence="2">Salivary glands</tissue>
    </source>
</reference>
<name>A0A6B0UUJ7_IXORI</name>
<evidence type="ECO:0000256" key="1">
    <source>
        <dbReference type="SAM" id="SignalP"/>
    </source>
</evidence>
<protein>
    <submittedName>
        <fullName evidence="2">Putative secreted protein</fullName>
    </submittedName>
</protein>
<feature type="signal peptide" evidence="1">
    <location>
        <begin position="1"/>
        <end position="17"/>
    </location>
</feature>
<sequence>MFVADVAVLLLLPRWRSSPLKTAVWQNAAELFVKSRKRNFKRRTPTEVLGYEEVRFGSRVQFLGEVVEESTVEQPMELCVPVRLKEHPVDRPRKHQARLQLAARINEVSVKVPCVVVRGAAPELREVLAGLVDDDLRHLLVLHTE</sequence>
<organism evidence="2">
    <name type="scientific">Ixodes ricinus</name>
    <name type="common">Common tick</name>
    <name type="synonym">Acarus ricinus</name>
    <dbReference type="NCBI Taxonomy" id="34613"/>
    <lineage>
        <taxon>Eukaryota</taxon>
        <taxon>Metazoa</taxon>
        <taxon>Ecdysozoa</taxon>
        <taxon>Arthropoda</taxon>
        <taxon>Chelicerata</taxon>
        <taxon>Arachnida</taxon>
        <taxon>Acari</taxon>
        <taxon>Parasitiformes</taxon>
        <taxon>Ixodida</taxon>
        <taxon>Ixodoidea</taxon>
        <taxon>Ixodidae</taxon>
        <taxon>Ixodinae</taxon>
        <taxon>Ixodes</taxon>
    </lineage>
</organism>
<evidence type="ECO:0000313" key="2">
    <source>
        <dbReference type="EMBL" id="MXU93419.1"/>
    </source>
</evidence>
<proteinExistence type="predicted"/>
<dbReference type="EMBL" id="GIFC01011336">
    <property type="protein sequence ID" value="MXU93419.1"/>
    <property type="molecule type" value="Transcribed_RNA"/>
</dbReference>
<keyword evidence="1" id="KW-0732">Signal</keyword>